<dbReference type="Gene3D" id="3.30.420.10">
    <property type="entry name" value="Ribonuclease H-like superfamily/Ribonuclease H"/>
    <property type="match status" value="1"/>
</dbReference>
<dbReference type="EMBL" id="BKCJ010003627">
    <property type="protein sequence ID" value="GEU56227.1"/>
    <property type="molecule type" value="Genomic_DNA"/>
</dbReference>
<evidence type="ECO:0000313" key="7">
    <source>
        <dbReference type="EMBL" id="GEU56227.1"/>
    </source>
</evidence>
<dbReference type="SUPFAM" id="SSF53098">
    <property type="entry name" value="Ribonuclease H-like"/>
    <property type="match status" value="1"/>
</dbReference>
<evidence type="ECO:0000256" key="5">
    <source>
        <dbReference type="SAM" id="MobiDB-lite"/>
    </source>
</evidence>
<gene>
    <name evidence="7" type="ORF">Tci_028205</name>
</gene>
<feature type="domain" description="Integrase catalytic" evidence="6">
    <location>
        <begin position="671"/>
        <end position="759"/>
    </location>
</feature>
<feature type="coiled-coil region" evidence="4">
    <location>
        <begin position="249"/>
        <end position="325"/>
    </location>
</feature>
<accession>A0A6L2L5T5</accession>
<keyword evidence="2" id="KW-0479">Metal-binding</keyword>
<reference evidence="7" key="1">
    <citation type="journal article" date="2019" name="Sci. Rep.">
        <title>Draft genome of Tanacetum cinerariifolium, the natural source of mosquito coil.</title>
        <authorList>
            <person name="Yamashiro T."/>
            <person name="Shiraishi A."/>
            <person name="Satake H."/>
            <person name="Nakayama K."/>
        </authorList>
    </citation>
    <scope>NUCLEOTIDE SEQUENCE</scope>
</reference>
<dbReference type="Pfam" id="PF07727">
    <property type="entry name" value="RVT_2"/>
    <property type="match status" value="1"/>
</dbReference>
<name>A0A6L2L5T5_TANCI</name>
<dbReference type="PANTHER" id="PTHR42648">
    <property type="entry name" value="TRANSPOSASE, PUTATIVE-RELATED"/>
    <property type="match status" value="1"/>
</dbReference>
<dbReference type="AlphaFoldDB" id="A0A6L2L5T5"/>
<dbReference type="Pfam" id="PF00665">
    <property type="entry name" value="rve"/>
    <property type="match status" value="1"/>
</dbReference>
<dbReference type="PANTHER" id="PTHR42648:SF18">
    <property type="entry name" value="RETROTRANSPOSON, UNCLASSIFIED-LIKE PROTEIN"/>
    <property type="match status" value="1"/>
</dbReference>
<feature type="region of interest" description="Disordered" evidence="5">
    <location>
        <begin position="967"/>
        <end position="986"/>
    </location>
</feature>
<dbReference type="InterPro" id="IPR013103">
    <property type="entry name" value="RVT_2"/>
</dbReference>
<keyword evidence="3" id="KW-0378">Hydrolase</keyword>
<dbReference type="PROSITE" id="PS50994">
    <property type="entry name" value="INTEGRASE"/>
    <property type="match status" value="1"/>
</dbReference>
<dbReference type="InterPro" id="IPR036397">
    <property type="entry name" value="RNaseH_sf"/>
</dbReference>
<evidence type="ECO:0000256" key="3">
    <source>
        <dbReference type="ARBA" id="ARBA00022801"/>
    </source>
</evidence>
<comment type="caution">
    <text evidence="7">The sequence shown here is derived from an EMBL/GenBank/DDBJ whole genome shotgun (WGS) entry which is preliminary data.</text>
</comment>
<dbReference type="GO" id="GO:0006508">
    <property type="term" value="P:proteolysis"/>
    <property type="evidence" value="ECO:0007669"/>
    <property type="project" value="UniProtKB-KW"/>
</dbReference>
<evidence type="ECO:0000256" key="4">
    <source>
        <dbReference type="SAM" id="Coils"/>
    </source>
</evidence>
<dbReference type="GO" id="GO:0008233">
    <property type="term" value="F:peptidase activity"/>
    <property type="evidence" value="ECO:0007669"/>
    <property type="project" value="UniProtKB-KW"/>
</dbReference>
<organism evidence="7">
    <name type="scientific">Tanacetum cinerariifolium</name>
    <name type="common">Dalmatian daisy</name>
    <name type="synonym">Chrysanthemum cinerariifolium</name>
    <dbReference type="NCBI Taxonomy" id="118510"/>
    <lineage>
        <taxon>Eukaryota</taxon>
        <taxon>Viridiplantae</taxon>
        <taxon>Streptophyta</taxon>
        <taxon>Embryophyta</taxon>
        <taxon>Tracheophyta</taxon>
        <taxon>Spermatophyta</taxon>
        <taxon>Magnoliopsida</taxon>
        <taxon>eudicotyledons</taxon>
        <taxon>Gunneridae</taxon>
        <taxon>Pentapetalae</taxon>
        <taxon>asterids</taxon>
        <taxon>campanulids</taxon>
        <taxon>Asterales</taxon>
        <taxon>Asteraceae</taxon>
        <taxon>Asteroideae</taxon>
        <taxon>Anthemideae</taxon>
        <taxon>Anthemidinae</taxon>
        <taxon>Tanacetum</taxon>
    </lineage>
</organism>
<dbReference type="GO" id="GO:0046872">
    <property type="term" value="F:metal ion binding"/>
    <property type="evidence" value="ECO:0007669"/>
    <property type="project" value="UniProtKB-KW"/>
</dbReference>
<keyword evidence="1" id="KW-0645">Protease</keyword>
<dbReference type="Pfam" id="PF22936">
    <property type="entry name" value="Pol_BBD"/>
    <property type="match status" value="1"/>
</dbReference>
<dbReference type="GO" id="GO:0003676">
    <property type="term" value="F:nucleic acid binding"/>
    <property type="evidence" value="ECO:0007669"/>
    <property type="project" value="InterPro"/>
</dbReference>
<evidence type="ECO:0000256" key="2">
    <source>
        <dbReference type="ARBA" id="ARBA00022723"/>
    </source>
</evidence>
<dbReference type="InterPro" id="IPR054722">
    <property type="entry name" value="PolX-like_BBD"/>
</dbReference>
<dbReference type="InterPro" id="IPR012337">
    <property type="entry name" value="RNaseH-like_sf"/>
</dbReference>
<evidence type="ECO:0000256" key="1">
    <source>
        <dbReference type="ARBA" id="ARBA00022670"/>
    </source>
</evidence>
<protein>
    <submittedName>
        <fullName evidence="7">Copia protein</fullName>
    </submittedName>
</protein>
<dbReference type="GO" id="GO:0015074">
    <property type="term" value="P:DNA integration"/>
    <property type="evidence" value="ECO:0007669"/>
    <property type="project" value="InterPro"/>
</dbReference>
<proteinExistence type="predicted"/>
<sequence length="1063" mass="121626">MSRDVLTIGSTMRIPLLFQGEYSQWSERFMNYLEEQTDVEAMINSIKNGDQPLPIVTQVSIAGATSSEQPPLKDKSMWSDQEKKIRKIERLARSLLIQGLSNDIYSLIDSNKTTKDLWDALVRHMLGSEYGEQDRKAAVLDDANMVFMAQFKKVLLDSEASSSSSDNKIAEVSYYTSKFKSESKYETSDYYDNSTTYGLFVDNNDDQEIFHDSSEIFSKNLIESQIDHNESDVTHNDSKYVAKLINQMIKEFDKMIAKYHKRLKKANQQSKDFENQTKFLQEKCDVLQNQTNTFDVKNNELNKQIKVLIEKNDDLLAQTKALQEQLKVKHVVSDNHFECQAKYAKLEAKRYEYMIRYYAYFDNDKQHRMQIDDQKILFDKMSRQLVKLDENMRMLKNTILEKDLKIYTLSSVRRPNPSGVMWENKGSSNIVKADLSFVNHSNSNKNVKRYSCKDLMLCNNSHLRDTRSAHVCNNARNAYCNSYDVDVNDLFIFNDVSLRKSHVSKMPFRKNPSASLNMPSRNKLNKSLPRIMHKWLPKLQPLAEPIAKWIPRIVQICLWIIDSGCSKHMTGNHALLMNFVEKFLGTVRFGNNDFAVIVGYGDVVIVSMTIKRVYYVEGLGLSHLNFATNNNLVKNNLVRGLPEMKFKKVHLSSACKQGKMHRKHHKSKTAFSSNQLLYLLHIDLCGPMHIESINGKRYVLVVVDDFSRYTWVLFLHSKDEASEVIISFIKKTQVNLQLQVQRVRTDNGTEFKNKTLAKFFDVRLVPKSKGKNVIKTKWIFKNKKDESSLVIRNKVRLVAIGYNQQEGIDYDKMLALVARIEVIRLFLAYAAHKDFTVFQMDVKTASLNSIIKEEVYVAQPPGFVSKQYPDYVYALDKALMENFGTVPTPMVEQAKLKLDLVGKPVDHTNYRSMIGSLMYVTSSHPDKMFATYADHAGCHLDIKSTSGSVQLLGDKLVCHYGGNASGAKTADVPSAGKATASPAEGEKNIKDADTNLKNELVDLLGIDVVTQHYNKKLKSLKISKPVTYIWLNGERGRLLGSVPEPFNPLVDLNIKFPKLLKLK</sequence>
<evidence type="ECO:0000259" key="6">
    <source>
        <dbReference type="PROSITE" id="PS50994"/>
    </source>
</evidence>
<keyword evidence="4" id="KW-0175">Coiled coil</keyword>
<dbReference type="InterPro" id="IPR039537">
    <property type="entry name" value="Retrotran_Ty1/copia-like"/>
</dbReference>
<dbReference type="InterPro" id="IPR001584">
    <property type="entry name" value="Integrase_cat-core"/>
</dbReference>